<proteinExistence type="predicted"/>
<protein>
    <submittedName>
        <fullName evidence="2">Uncharacterized protein</fullName>
    </submittedName>
</protein>
<sequence>MMHSKFDETCVDNIDKVEKKKPNDVREEVLLKLLFDGSNIQKIEDLTREEKSFDRLKKYEIIFQVNYESMTFKDGRVHEFPNSCKSIIVVHKGDEEIDDDKGLVVHKGEEEIDDDKGQDNNGAKNTTQKKKAKCKWIKRYLCISKGRKWVRKFHPKDD</sequence>
<comment type="caution">
    <text evidence="2">The sequence shown here is derived from an EMBL/GenBank/DDBJ whole genome shotgun (WGS) entry which is preliminary data.</text>
</comment>
<dbReference type="Proteomes" id="UP000823775">
    <property type="component" value="Unassembled WGS sequence"/>
</dbReference>
<reference evidence="2 3" key="1">
    <citation type="journal article" date="2021" name="BMC Genomics">
        <title>Datura genome reveals duplications of psychoactive alkaloid biosynthetic genes and high mutation rate following tissue culture.</title>
        <authorList>
            <person name="Rajewski A."/>
            <person name="Carter-House D."/>
            <person name="Stajich J."/>
            <person name="Litt A."/>
        </authorList>
    </citation>
    <scope>NUCLEOTIDE SEQUENCE [LARGE SCALE GENOMIC DNA]</scope>
    <source>
        <strain evidence="2">AR-01</strain>
    </source>
</reference>
<gene>
    <name evidence="2" type="ORF">HAX54_048934</name>
</gene>
<dbReference type="EMBL" id="JACEIK010008180">
    <property type="protein sequence ID" value="MCE3051118.1"/>
    <property type="molecule type" value="Genomic_DNA"/>
</dbReference>
<name>A0ABS8WJX4_DATST</name>
<evidence type="ECO:0000313" key="3">
    <source>
        <dbReference type="Proteomes" id="UP000823775"/>
    </source>
</evidence>
<evidence type="ECO:0000256" key="1">
    <source>
        <dbReference type="SAM" id="MobiDB-lite"/>
    </source>
</evidence>
<accession>A0ABS8WJX4</accession>
<feature type="region of interest" description="Disordered" evidence="1">
    <location>
        <begin position="109"/>
        <end position="131"/>
    </location>
</feature>
<evidence type="ECO:0000313" key="2">
    <source>
        <dbReference type="EMBL" id="MCE3051118.1"/>
    </source>
</evidence>
<keyword evidence="3" id="KW-1185">Reference proteome</keyword>
<organism evidence="2 3">
    <name type="scientific">Datura stramonium</name>
    <name type="common">Jimsonweed</name>
    <name type="synonym">Common thornapple</name>
    <dbReference type="NCBI Taxonomy" id="4076"/>
    <lineage>
        <taxon>Eukaryota</taxon>
        <taxon>Viridiplantae</taxon>
        <taxon>Streptophyta</taxon>
        <taxon>Embryophyta</taxon>
        <taxon>Tracheophyta</taxon>
        <taxon>Spermatophyta</taxon>
        <taxon>Magnoliopsida</taxon>
        <taxon>eudicotyledons</taxon>
        <taxon>Gunneridae</taxon>
        <taxon>Pentapetalae</taxon>
        <taxon>asterids</taxon>
        <taxon>lamiids</taxon>
        <taxon>Solanales</taxon>
        <taxon>Solanaceae</taxon>
        <taxon>Solanoideae</taxon>
        <taxon>Datureae</taxon>
        <taxon>Datura</taxon>
    </lineage>
</organism>